<organism evidence="1 2">
    <name type="scientific">Racocetra persica</name>
    <dbReference type="NCBI Taxonomy" id="160502"/>
    <lineage>
        <taxon>Eukaryota</taxon>
        <taxon>Fungi</taxon>
        <taxon>Fungi incertae sedis</taxon>
        <taxon>Mucoromycota</taxon>
        <taxon>Glomeromycotina</taxon>
        <taxon>Glomeromycetes</taxon>
        <taxon>Diversisporales</taxon>
        <taxon>Gigasporaceae</taxon>
        <taxon>Racocetra</taxon>
    </lineage>
</organism>
<feature type="non-terminal residue" evidence="1">
    <location>
        <position position="1"/>
    </location>
</feature>
<comment type="caution">
    <text evidence="1">The sequence shown here is derived from an EMBL/GenBank/DDBJ whole genome shotgun (WGS) entry which is preliminary data.</text>
</comment>
<dbReference type="Proteomes" id="UP000789920">
    <property type="component" value="Unassembled WGS sequence"/>
</dbReference>
<evidence type="ECO:0000313" key="2">
    <source>
        <dbReference type="Proteomes" id="UP000789920"/>
    </source>
</evidence>
<dbReference type="EMBL" id="CAJVQC010009227">
    <property type="protein sequence ID" value="CAG8602041.1"/>
    <property type="molecule type" value="Genomic_DNA"/>
</dbReference>
<protein>
    <submittedName>
        <fullName evidence="1">6364_t:CDS:1</fullName>
    </submittedName>
</protein>
<keyword evidence="2" id="KW-1185">Reference proteome</keyword>
<evidence type="ECO:0000313" key="1">
    <source>
        <dbReference type="EMBL" id="CAG8602041.1"/>
    </source>
</evidence>
<proteinExistence type="predicted"/>
<name>A0ACA9MNR3_9GLOM</name>
<reference evidence="1" key="1">
    <citation type="submission" date="2021-06" db="EMBL/GenBank/DDBJ databases">
        <authorList>
            <person name="Kallberg Y."/>
            <person name="Tangrot J."/>
            <person name="Rosling A."/>
        </authorList>
    </citation>
    <scope>NUCLEOTIDE SEQUENCE</scope>
    <source>
        <strain evidence="1">MA461A</strain>
    </source>
</reference>
<accession>A0ACA9MNR3</accession>
<sequence length="44" mass="5264">VEWSNILTQELENFWKDLGILNCSSNEWSLETDIMKWALRFCVT</sequence>
<gene>
    <name evidence="1" type="ORF">RPERSI_LOCUS5957</name>
</gene>